<gene>
    <name evidence="2" type="ORF">OCBIM_22035607mg</name>
</gene>
<dbReference type="OrthoDB" id="419711at2759"/>
<protein>
    <submittedName>
        <fullName evidence="2">Uncharacterized protein</fullName>
    </submittedName>
</protein>
<feature type="transmembrane region" description="Helical" evidence="1">
    <location>
        <begin position="7"/>
        <end position="28"/>
    </location>
</feature>
<sequence length="106" mass="12410">WPFDQRLYVLYRVVVAMGFIAWIIADVIDETEKFYKDRFWIWFIFATNWSFVLLTLTTIVEAICCTYYCVAARGLLGEYFELAIVVVVVAFVDAHVMCMAVWRCVA</sequence>
<proteinExistence type="predicted"/>
<keyword evidence="1" id="KW-0472">Membrane</keyword>
<accession>A0A0L8GDA0</accession>
<feature type="non-terminal residue" evidence="2">
    <location>
        <position position="1"/>
    </location>
</feature>
<dbReference type="EMBL" id="KQ422462">
    <property type="protein sequence ID" value="KOF74819.1"/>
    <property type="molecule type" value="Genomic_DNA"/>
</dbReference>
<keyword evidence="1" id="KW-1133">Transmembrane helix</keyword>
<organism evidence="2">
    <name type="scientific">Octopus bimaculoides</name>
    <name type="common">California two-spotted octopus</name>
    <dbReference type="NCBI Taxonomy" id="37653"/>
    <lineage>
        <taxon>Eukaryota</taxon>
        <taxon>Metazoa</taxon>
        <taxon>Spiralia</taxon>
        <taxon>Lophotrochozoa</taxon>
        <taxon>Mollusca</taxon>
        <taxon>Cephalopoda</taxon>
        <taxon>Coleoidea</taxon>
        <taxon>Octopodiformes</taxon>
        <taxon>Octopoda</taxon>
        <taxon>Incirrata</taxon>
        <taxon>Octopodidae</taxon>
        <taxon>Octopus</taxon>
    </lineage>
</organism>
<evidence type="ECO:0000313" key="2">
    <source>
        <dbReference type="EMBL" id="KOF74819.1"/>
    </source>
</evidence>
<reference evidence="2" key="1">
    <citation type="submission" date="2015-07" db="EMBL/GenBank/DDBJ databases">
        <title>MeaNS - Measles Nucleotide Surveillance Program.</title>
        <authorList>
            <person name="Tran T."/>
            <person name="Druce J."/>
        </authorList>
    </citation>
    <scope>NUCLEOTIDE SEQUENCE</scope>
    <source>
        <strain evidence="2">UCB-OBI-ISO-001</strain>
        <tissue evidence="2">Gonad</tissue>
    </source>
</reference>
<keyword evidence="1" id="KW-0812">Transmembrane</keyword>
<dbReference type="AlphaFoldDB" id="A0A0L8GDA0"/>
<evidence type="ECO:0000256" key="1">
    <source>
        <dbReference type="SAM" id="Phobius"/>
    </source>
</evidence>
<feature type="transmembrane region" description="Helical" evidence="1">
    <location>
        <begin position="82"/>
        <end position="102"/>
    </location>
</feature>
<dbReference type="STRING" id="37653.A0A0L8GDA0"/>
<name>A0A0L8GDA0_OCTBM</name>
<feature type="transmembrane region" description="Helical" evidence="1">
    <location>
        <begin position="40"/>
        <end position="70"/>
    </location>
</feature>